<dbReference type="EMBL" id="GL438076">
    <property type="protein sequence ID" value="EFN69615.1"/>
    <property type="molecule type" value="Genomic_DNA"/>
</dbReference>
<dbReference type="InParanoid" id="E2AAC7"/>
<name>E2AAC7_CAMFO</name>
<evidence type="ECO:0000313" key="3">
    <source>
        <dbReference type="Proteomes" id="UP000000311"/>
    </source>
</evidence>
<dbReference type="OMA" id="CYTIFES"/>
<keyword evidence="1" id="KW-0472">Membrane</keyword>
<feature type="transmembrane region" description="Helical" evidence="1">
    <location>
        <begin position="6"/>
        <end position="24"/>
    </location>
</feature>
<gene>
    <name evidence="2" type="ORF">EAG_11659</name>
</gene>
<evidence type="ECO:0000256" key="1">
    <source>
        <dbReference type="SAM" id="Phobius"/>
    </source>
</evidence>
<protein>
    <submittedName>
        <fullName evidence="2">Uncharacterized protein</fullName>
    </submittedName>
</protein>
<dbReference type="AlphaFoldDB" id="E2AAC7"/>
<evidence type="ECO:0000313" key="2">
    <source>
        <dbReference type="EMBL" id="EFN69615.1"/>
    </source>
</evidence>
<keyword evidence="1" id="KW-0812">Transmembrane</keyword>
<accession>E2AAC7</accession>
<keyword evidence="1" id="KW-1133">Transmembrane helix</keyword>
<sequence length="121" mass="13775">MMQIGIFILFGLGLIGLIIIYCKTCNRTRQAITRTRCIVLREERDTHCSTIEGLRDRPPPYNETLYSAPPLYTSPYNRASMQEAPPSYPGTPKLQERCQDTNDQLPSRHSMFVAASIAQHM</sequence>
<dbReference type="Proteomes" id="UP000000311">
    <property type="component" value="Unassembled WGS sequence"/>
</dbReference>
<organism evidence="3">
    <name type="scientific">Camponotus floridanus</name>
    <name type="common">Florida carpenter ant</name>
    <dbReference type="NCBI Taxonomy" id="104421"/>
    <lineage>
        <taxon>Eukaryota</taxon>
        <taxon>Metazoa</taxon>
        <taxon>Ecdysozoa</taxon>
        <taxon>Arthropoda</taxon>
        <taxon>Hexapoda</taxon>
        <taxon>Insecta</taxon>
        <taxon>Pterygota</taxon>
        <taxon>Neoptera</taxon>
        <taxon>Endopterygota</taxon>
        <taxon>Hymenoptera</taxon>
        <taxon>Apocrita</taxon>
        <taxon>Aculeata</taxon>
        <taxon>Formicoidea</taxon>
        <taxon>Formicidae</taxon>
        <taxon>Formicinae</taxon>
        <taxon>Camponotus</taxon>
    </lineage>
</organism>
<proteinExistence type="predicted"/>
<reference evidence="2 3" key="1">
    <citation type="journal article" date="2010" name="Science">
        <title>Genomic comparison of the ants Camponotus floridanus and Harpegnathos saltator.</title>
        <authorList>
            <person name="Bonasio R."/>
            <person name="Zhang G."/>
            <person name="Ye C."/>
            <person name="Mutti N.S."/>
            <person name="Fang X."/>
            <person name="Qin N."/>
            <person name="Donahue G."/>
            <person name="Yang P."/>
            <person name="Li Q."/>
            <person name="Li C."/>
            <person name="Zhang P."/>
            <person name="Huang Z."/>
            <person name="Berger S.L."/>
            <person name="Reinberg D."/>
            <person name="Wang J."/>
            <person name="Liebig J."/>
        </authorList>
    </citation>
    <scope>NUCLEOTIDE SEQUENCE [LARGE SCALE GENOMIC DNA]</scope>
    <source>
        <strain evidence="3">C129</strain>
    </source>
</reference>
<dbReference type="OrthoDB" id="285219at2759"/>
<keyword evidence="3" id="KW-1185">Reference proteome</keyword>